<evidence type="ECO:0000313" key="3">
    <source>
        <dbReference type="EMBL" id="SJN22214.1"/>
    </source>
</evidence>
<dbReference type="AlphaFoldDB" id="A0A1R4IRB3"/>
<organism evidence="3 4">
    <name type="scientific">Mycetocola reblochoni REB411</name>
    <dbReference type="NCBI Taxonomy" id="1255698"/>
    <lineage>
        <taxon>Bacteria</taxon>
        <taxon>Bacillati</taxon>
        <taxon>Actinomycetota</taxon>
        <taxon>Actinomycetes</taxon>
        <taxon>Micrococcales</taxon>
        <taxon>Microbacteriaceae</taxon>
        <taxon>Mycetocola</taxon>
    </lineage>
</organism>
<name>A0A1R4IRB3_9MICO</name>
<evidence type="ECO:0008006" key="5">
    <source>
        <dbReference type="Google" id="ProtNLM"/>
    </source>
</evidence>
<evidence type="ECO:0000256" key="2">
    <source>
        <dbReference type="SAM" id="SignalP"/>
    </source>
</evidence>
<feature type="chain" id="PRO_5039010133" description="Minor silk ampullate protein" evidence="2">
    <location>
        <begin position="24"/>
        <end position="297"/>
    </location>
</feature>
<feature type="signal peptide" evidence="2">
    <location>
        <begin position="1"/>
        <end position="23"/>
    </location>
</feature>
<keyword evidence="1" id="KW-0812">Transmembrane</keyword>
<accession>A0A1R4IRB3</accession>
<keyword evidence="1" id="KW-1133">Transmembrane helix</keyword>
<keyword evidence="2" id="KW-0732">Signal</keyword>
<sequence>MAALAAVALAALPAGGIVGGVGAQPAHAAGSVSVTVEGDSSLSAVADPVYQTTLRLNGSGFQSIKNGFGGIYVLFGWVDGDGWQPSAGGVTGTDYRYVPDNETDPVGFASFVTFPGSSTAYAANGGELAEDGTWSTTLTVPGATFTALDRSGTPSEVDCTQVQCGIITIGAHGVKNASNESFTPITFRDLYSGSGDATIAEVPAGAGAIEQIESVGEPSAAATAEPSPEETRYVTEAPDPAQAEAAAQSSAVAELIPVLVWVVVGIGVLAVVAIGVLVWVAVSSRRRRAGSAGGTDA</sequence>
<evidence type="ECO:0000313" key="4">
    <source>
        <dbReference type="Proteomes" id="UP000196778"/>
    </source>
</evidence>
<protein>
    <recommendedName>
        <fullName evidence="5">Minor silk ampullate protein</fullName>
    </recommendedName>
</protein>
<feature type="transmembrane region" description="Helical" evidence="1">
    <location>
        <begin position="258"/>
        <end position="282"/>
    </location>
</feature>
<reference evidence="4" key="1">
    <citation type="submission" date="2017-02" db="EMBL/GenBank/DDBJ databases">
        <authorList>
            <person name="Dridi B."/>
        </authorList>
    </citation>
    <scope>NUCLEOTIDE SEQUENCE [LARGE SCALE GENOMIC DNA]</scope>
    <source>
        <strain evidence="4">EB411</strain>
    </source>
</reference>
<keyword evidence="1" id="KW-0472">Membrane</keyword>
<gene>
    <name evidence="3" type="ORF">FM119_03075</name>
</gene>
<evidence type="ECO:0000256" key="1">
    <source>
        <dbReference type="SAM" id="Phobius"/>
    </source>
</evidence>
<proteinExistence type="predicted"/>
<dbReference type="EMBL" id="FUKR01000019">
    <property type="protein sequence ID" value="SJN22214.1"/>
    <property type="molecule type" value="Genomic_DNA"/>
</dbReference>
<dbReference type="Proteomes" id="UP000196778">
    <property type="component" value="Unassembled WGS sequence"/>
</dbReference>
<dbReference type="Gene3D" id="2.60.40.230">
    <property type="entry name" value="Neocarzinostatin-like"/>
    <property type="match status" value="1"/>
</dbReference>
<keyword evidence="4" id="KW-1185">Reference proteome</keyword>